<sequence>MAAKYCSLAATDVSASAFYFWGWDGCNTDDHPDWSSVIESAWGELLEIGQSVSSDIDFTSDQAGDFLGSPDNNQDYQAEINAIMKNIQTWHNDGTILAWQLEARCDDYLQRKDLACPLGTQPGDVDKCNSRCWRAITQKDSSGNDVVSSWVPRAAAYTSNHDGTAVATINFCPSFFALGSCPDRIASMKPITGERDRLLLRNYECRGYVALHELFHINRMVNNVAYRIKHVYDRKIQIWSPAFNRVVTVQAYGGEYTKTIARWSKNTGWWVATNADNLAQYALAMWVTGQIGEYPRYPIVSEQPTEEPFGTLDNAGIISQTDDPVKLGEALGVAPSDAYNVYLNDAFSCSDAGSDGPLNVTTPDCNDNVENAAAALSPELVAIPTSTPSASVPTSTPVPTDFNCNCGESGCSADSMPCCADGSCTCHCGESGCAAGDPSCCANGSCAPLPT</sequence>
<accession>A0A6A6RH90</accession>
<dbReference type="OrthoDB" id="3779999at2759"/>
<gene>
    <name evidence="1" type="ORF">BU16DRAFT_555159</name>
</gene>
<organism evidence="1 2">
    <name type="scientific">Lophium mytilinum</name>
    <dbReference type="NCBI Taxonomy" id="390894"/>
    <lineage>
        <taxon>Eukaryota</taxon>
        <taxon>Fungi</taxon>
        <taxon>Dikarya</taxon>
        <taxon>Ascomycota</taxon>
        <taxon>Pezizomycotina</taxon>
        <taxon>Dothideomycetes</taxon>
        <taxon>Pleosporomycetidae</taxon>
        <taxon>Mytilinidiales</taxon>
        <taxon>Mytilinidiaceae</taxon>
        <taxon>Lophium</taxon>
    </lineage>
</organism>
<proteinExistence type="predicted"/>
<dbReference type="InterPro" id="IPR024079">
    <property type="entry name" value="MetalloPept_cat_dom_sf"/>
</dbReference>
<dbReference type="GO" id="GO:0008237">
    <property type="term" value="F:metallopeptidase activity"/>
    <property type="evidence" value="ECO:0007669"/>
    <property type="project" value="InterPro"/>
</dbReference>
<reference evidence="1" key="1">
    <citation type="journal article" date="2020" name="Stud. Mycol.">
        <title>101 Dothideomycetes genomes: a test case for predicting lifestyles and emergence of pathogens.</title>
        <authorList>
            <person name="Haridas S."/>
            <person name="Albert R."/>
            <person name="Binder M."/>
            <person name="Bloem J."/>
            <person name="Labutti K."/>
            <person name="Salamov A."/>
            <person name="Andreopoulos B."/>
            <person name="Baker S."/>
            <person name="Barry K."/>
            <person name="Bills G."/>
            <person name="Bluhm B."/>
            <person name="Cannon C."/>
            <person name="Castanera R."/>
            <person name="Culley D."/>
            <person name="Daum C."/>
            <person name="Ezra D."/>
            <person name="Gonzalez J."/>
            <person name="Henrissat B."/>
            <person name="Kuo A."/>
            <person name="Liang C."/>
            <person name="Lipzen A."/>
            <person name="Lutzoni F."/>
            <person name="Magnuson J."/>
            <person name="Mondo S."/>
            <person name="Nolan M."/>
            <person name="Ohm R."/>
            <person name="Pangilinan J."/>
            <person name="Park H.-J."/>
            <person name="Ramirez L."/>
            <person name="Alfaro M."/>
            <person name="Sun H."/>
            <person name="Tritt A."/>
            <person name="Yoshinaga Y."/>
            <person name="Zwiers L.-H."/>
            <person name="Turgeon B."/>
            <person name="Goodwin S."/>
            <person name="Spatafora J."/>
            <person name="Crous P."/>
            <person name="Grigoriev I."/>
        </authorList>
    </citation>
    <scope>NUCLEOTIDE SEQUENCE</scope>
    <source>
        <strain evidence="1">CBS 269.34</strain>
    </source>
</reference>
<keyword evidence="2" id="KW-1185">Reference proteome</keyword>
<dbReference type="Proteomes" id="UP000799750">
    <property type="component" value="Unassembled WGS sequence"/>
</dbReference>
<dbReference type="EMBL" id="MU004181">
    <property type="protein sequence ID" value="KAF2503140.1"/>
    <property type="molecule type" value="Genomic_DNA"/>
</dbReference>
<name>A0A6A6RH90_9PEZI</name>
<protein>
    <submittedName>
        <fullName evidence="1">Uncharacterized protein</fullName>
    </submittedName>
</protein>
<dbReference type="Gene3D" id="3.40.390.10">
    <property type="entry name" value="Collagenase (Catalytic Domain)"/>
    <property type="match status" value="1"/>
</dbReference>
<evidence type="ECO:0000313" key="1">
    <source>
        <dbReference type="EMBL" id="KAF2503140.1"/>
    </source>
</evidence>
<dbReference type="AlphaFoldDB" id="A0A6A6RH90"/>
<evidence type="ECO:0000313" key="2">
    <source>
        <dbReference type="Proteomes" id="UP000799750"/>
    </source>
</evidence>